<name>A0ABX7SA27_9BACT</name>
<dbReference type="InterPro" id="IPR003594">
    <property type="entry name" value="HATPase_dom"/>
</dbReference>
<dbReference type="InterPro" id="IPR051315">
    <property type="entry name" value="Bact_Chemotaxis_CheA"/>
</dbReference>
<dbReference type="Gene3D" id="3.30.565.10">
    <property type="entry name" value="Histidine kinase-like ATPase, C-terminal domain"/>
    <property type="match status" value="1"/>
</dbReference>
<accession>A0ABX7SA27</accession>
<feature type="modified residue" description="Phosphohistidine" evidence="3">
    <location>
        <position position="42"/>
    </location>
</feature>
<sequence length="365" mass="42763">MDFRNLFFEELRRKLNEANVKIEKYVKTEDGEHLKDLQRIFHTIKGASGLVGFENFQEFMHRLETFFKEQYEKKKKVTKEYFERLLYVMNEISRKNEDLSEDESSELYKILLGELPLKSVPKFLDEPRRNTEHCEEILRLIFKIENTIKNGDSMKALSELNVLKKRVQESIEKIKYINLKDMLKGFEKWVFQESMSQGKKVKLKIDCGNVKIKREDASRLRDILVHLVKNAITHGIELPEERIKKGKSPEGEITIRSYLKGNYIYLEVIDDGAGVDVEKIEKKIEEEKLENMDWKRAIFMPGFSTREKVDFAAGRGIGLDAVRTFALQKSGDVTVESEKDKGSKFLVFFKTAERDQTFEKVSDTM</sequence>
<dbReference type="InterPro" id="IPR036641">
    <property type="entry name" value="HPT_dom_sf"/>
</dbReference>
<evidence type="ECO:0000259" key="4">
    <source>
        <dbReference type="PROSITE" id="PS50109"/>
    </source>
</evidence>
<dbReference type="PROSITE" id="PS50109">
    <property type="entry name" value="HIS_KIN"/>
    <property type="match status" value="1"/>
</dbReference>
<organism evidence="6 7">
    <name type="scientific">Thermosipho ferrireducens</name>
    <dbReference type="NCBI Taxonomy" id="2571116"/>
    <lineage>
        <taxon>Bacteria</taxon>
        <taxon>Thermotogati</taxon>
        <taxon>Thermotogota</taxon>
        <taxon>Thermotogae</taxon>
        <taxon>Thermotogales</taxon>
        <taxon>Fervidobacteriaceae</taxon>
        <taxon>Thermosipho</taxon>
    </lineage>
</organism>
<dbReference type="RefSeq" id="WP_207566972.1">
    <property type="nucleotide sequence ID" value="NZ_CP071446.1"/>
</dbReference>
<keyword evidence="3" id="KW-0597">Phosphoprotein</keyword>
<dbReference type="EMBL" id="CP071446">
    <property type="protein sequence ID" value="QTA38253.1"/>
    <property type="molecule type" value="Genomic_DNA"/>
</dbReference>
<dbReference type="SUPFAM" id="SSF47226">
    <property type="entry name" value="Histidine-containing phosphotransfer domain, HPT domain"/>
    <property type="match status" value="1"/>
</dbReference>
<reference evidence="6 7" key="1">
    <citation type="submission" date="2021-03" db="EMBL/GenBank/DDBJ databases">
        <title>Thermosipho ferrireducens sp.nov., an anaerobic thermophilic iron-reducing bacterium isolated from a deep-sea hydrothermal sulfide deposits.</title>
        <authorList>
            <person name="Zeng X."/>
            <person name="Chen Y."/>
            <person name="Shao Z."/>
        </authorList>
    </citation>
    <scope>NUCLEOTIDE SEQUENCE [LARGE SCALE GENOMIC DNA]</scope>
    <source>
        <strain evidence="6 7">JL129W03</strain>
    </source>
</reference>
<keyword evidence="7" id="KW-1185">Reference proteome</keyword>
<evidence type="ECO:0000256" key="3">
    <source>
        <dbReference type="PROSITE-ProRule" id="PRU00110"/>
    </source>
</evidence>
<dbReference type="Proteomes" id="UP000671862">
    <property type="component" value="Chromosome"/>
</dbReference>
<gene>
    <name evidence="6" type="ORF">JYK00_01555</name>
</gene>
<feature type="domain" description="HPt" evidence="5">
    <location>
        <begin position="1"/>
        <end position="103"/>
    </location>
</feature>
<evidence type="ECO:0000256" key="2">
    <source>
        <dbReference type="ARBA" id="ARBA00012438"/>
    </source>
</evidence>
<dbReference type="InterPro" id="IPR004358">
    <property type="entry name" value="Sig_transdc_His_kin-like_C"/>
</dbReference>
<dbReference type="SMART" id="SM00387">
    <property type="entry name" value="HATPase_c"/>
    <property type="match status" value="1"/>
</dbReference>
<protein>
    <recommendedName>
        <fullName evidence="2">histidine kinase</fullName>
        <ecNumber evidence="2">2.7.13.3</ecNumber>
    </recommendedName>
</protein>
<dbReference type="Pfam" id="PF01627">
    <property type="entry name" value="Hpt"/>
    <property type="match status" value="1"/>
</dbReference>
<dbReference type="CDD" id="cd00088">
    <property type="entry name" value="HPT"/>
    <property type="match status" value="1"/>
</dbReference>
<evidence type="ECO:0000313" key="7">
    <source>
        <dbReference type="Proteomes" id="UP000671862"/>
    </source>
</evidence>
<evidence type="ECO:0000256" key="1">
    <source>
        <dbReference type="ARBA" id="ARBA00000085"/>
    </source>
</evidence>
<dbReference type="PANTHER" id="PTHR43395">
    <property type="entry name" value="SENSOR HISTIDINE KINASE CHEA"/>
    <property type="match status" value="1"/>
</dbReference>
<dbReference type="EC" id="2.7.13.3" evidence="2"/>
<proteinExistence type="predicted"/>
<evidence type="ECO:0000259" key="5">
    <source>
        <dbReference type="PROSITE" id="PS50894"/>
    </source>
</evidence>
<dbReference type="Pfam" id="PF02518">
    <property type="entry name" value="HATPase_c"/>
    <property type="match status" value="1"/>
</dbReference>
<dbReference type="InterPro" id="IPR036890">
    <property type="entry name" value="HATPase_C_sf"/>
</dbReference>
<dbReference type="PROSITE" id="PS50894">
    <property type="entry name" value="HPT"/>
    <property type="match status" value="1"/>
</dbReference>
<dbReference type="InterPro" id="IPR008207">
    <property type="entry name" value="Sig_transdc_His_kin_Hpt_dom"/>
</dbReference>
<dbReference type="InterPro" id="IPR005467">
    <property type="entry name" value="His_kinase_dom"/>
</dbReference>
<evidence type="ECO:0000313" key="6">
    <source>
        <dbReference type="EMBL" id="QTA38253.1"/>
    </source>
</evidence>
<dbReference type="Gene3D" id="1.20.120.160">
    <property type="entry name" value="HPT domain"/>
    <property type="match status" value="1"/>
</dbReference>
<dbReference type="PRINTS" id="PR00344">
    <property type="entry name" value="BCTRLSENSOR"/>
</dbReference>
<dbReference type="PANTHER" id="PTHR43395:SF1">
    <property type="entry name" value="CHEMOTAXIS PROTEIN CHEA"/>
    <property type="match status" value="1"/>
</dbReference>
<comment type="catalytic activity">
    <reaction evidence="1">
        <text>ATP + protein L-histidine = ADP + protein N-phospho-L-histidine.</text>
        <dbReference type="EC" id="2.7.13.3"/>
    </reaction>
</comment>
<feature type="domain" description="Histidine kinase" evidence="4">
    <location>
        <begin position="119"/>
        <end position="353"/>
    </location>
</feature>
<dbReference type="SUPFAM" id="SSF55874">
    <property type="entry name" value="ATPase domain of HSP90 chaperone/DNA topoisomerase II/histidine kinase"/>
    <property type="match status" value="1"/>
</dbReference>